<evidence type="ECO:0000256" key="1">
    <source>
        <dbReference type="SAM" id="MobiDB-lite"/>
    </source>
</evidence>
<feature type="region of interest" description="Disordered" evidence="1">
    <location>
        <begin position="405"/>
        <end position="424"/>
    </location>
</feature>
<dbReference type="InterPro" id="IPR003152">
    <property type="entry name" value="FATC_dom"/>
</dbReference>
<gene>
    <name evidence="2" type="ORF">CTOB1V02_LOCUS6454</name>
</gene>
<dbReference type="Pfam" id="PF02260">
    <property type="entry name" value="FATC"/>
    <property type="match status" value="1"/>
</dbReference>
<dbReference type="PROSITE" id="PS51190">
    <property type="entry name" value="FATC"/>
    <property type="match status" value="1"/>
</dbReference>
<dbReference type="GO" id="GO:0005634">
    <property type="term" value="C:nucleus"/>
    <property type="evidence" value="ECO:0007669"/>
    <property type="project" value="TreeGrafter"/>
</dbReference>
<accession>A0A7R8ZLP2</accession>
<sequence>IQEREREIRILMSSETEAIQTAREQVGEFRRLLHVLPEDSLAMAQWEAHWYDAIIQDFSVQRCAKVRQEFEEIFGVNFDRYEKTETLLFHEARLLHLKTDISERIQLIVEEAPQRFRTRIPQERLSSTLQALGKFIRKGGQQASRATTAAILDTLMTLNQQVLKKELQARSGGAMGPVGFSLIRPGPGLYQSGSIRELCDLLSLVTETCCFLLQEGSPVGGLLMGGSDPKDPTGGEGGDGPQGATETPEGPVASEGVGQGDSADVLDNRSLETQVQCERVKTSAVEGDDFLVMGTLGLVGHIKSLYEQLLDMVYKFSSVILPELMVCAWKHDPSLAACAVALASLGKGAESSGVGYIQDMIRSLESHLMKVMRDVEPPGIFECVSLIREDFQALLLSYQDPSVAQGKQQTDGTKHDSSASPTSAPSKVGLCLAALSALCDNVERNAQALITSVQSLGIPVNWRQLDVVQQAGPLQQAGGDVALSGVTQQVGEPVVRNVASLLSDVIESSLTAEPVVRNVASLLSDVIEVQGLERYSSFGGHRAAFPSEVRLKWLFCRRHLPLPSLVMLFCFCPLRELSQTLSEYGNGGGGREAPVRLKLHSPGVPLLAPAPPPVDTVVVISWSDEEVSHGASPQSVMQIVVCPGRQLIVSSEVVRRSSCPVYLVTPVERFVPALIPKSPSMVHSPRSPPGIPSLRSLSMRGALALLNDLVLHHGAIFPACRSDLKNSLRSLLPPSLREELIALAIPQGRIVDTIQLVILDVLMCPRIRFLAIHYVRPWYRSSVAQILAWNGSGLEYLKLDDSDWFKRSDPAPILPFLLTRMNALKVVTLRYVCTDNTLSVLGRACSHLEALDVSWSGDRVSDLGFRRLFLRPAPCHLPRPPTVGKRKSKRSWPKGSTVWFLCSWPSSSTRSTSSSRPLRPSESQGLLDGWNEPDDLDGDDTEPYWRESVMLQSQRNPCAKTLRYVNVIGTSISVARAERFVEEFAINPKFQLQTAPDVPESRRDVIPSPITNQRTSQILLDALFLKRILAMRQVIQGVSKCFCINANDDPGTLGSLLTPIQHLVADIAATFLIGLPTKLLAWVNVALLEHAGFDLTKVFNRMEAADTPFRLSTFASAAKHEWLSRGEMTATHVFQAASYLGEVHRILEQNIAHNSIHTEIVSLSPLQASLLHMQVSHQWCFRNHLQRVNFTGWIQPGYGQIVAHLRDTADQLSQRDSLIQSRADALVAVLSPVVQRLKWGAGANPEIQELLDLFQRESERALSQLRTVLSLKRRLAQTLLALVHLEAARSVREGANAGREGAVGHRGRSGHLFEILARVEALCLATPGSSGEKVEVSVEEDHLMTFKPLAEGEVITRPWILDCLSLLEASLNAADSEMKVQSANVETSKAKVMQLTSQVKGAVSLHHRLMWDVRGLLRALSKLDDCSAAQRYMQVYRTFCDNLSRILKVLSATLAAPHSSTTVLLPSSIEEAENTLETCVETIDEVYDGLIRLGEGGRGTVGQSKLKERSAQRKGSTTVGNDLAQMENFAPAEENTYAMSVWRRIEEKLTGRDPRRGEVLTVEKQVDLLISEARDVEKLCLLYEGWTSWV</sequence>
<feature type="region of interest" description="Disordered" evidence="1">
    <location>
        <begin position="1500"/>
        <end position="1519"/>
    </location>
</feature>
<feature type="compositionally biased region" description="Low complexity" evidence="1">
    <location>
        <begin position="906"/>
        <end position="923"/>
    </location>
</feature>
<feature type="compositionally biased region" description="Acidic residues" evidence="1">
    <location>
        <begin position="931"/>
        <end position="942"/>
    </location>
</feature>
<dbReference type="SMART" id="SM01343">
    <property type="entry name" value="FATC"/>
    <property type="match status" value="1"/>
</dbReference>
<name>A0A7R8ZLP2_9CRUS</name>
<dbReference type="Gene3D" id="3.80.10.10">
    <property type="entry name" value="Ribonuclease Inhibitor"/>
    <property type="match status" value="1"/>
</dbReference>
<evidence type="ECO:0000313" key="2">
    <source>
        <dbReference type="EMBL" id="CAD7228573.1"/>
    </source>
</evidence>
<feature type="region of interest" description="Disordered" evidence="1">
    <location>
        <begin position="906"/>
        <end position="942"/>
    </location>
</feature>
<feature type="non-terminal residue" evidence="2">
    <location>
        <position position="1"/>
    </location>
</feature>
<dbReference type="InterPro" id="IPR032675">
    <property type="entry name" value="LRR_dom_sf"/>
</dbReference>
<dbReference type="PANTHER" id="PTHR11139">
    <property type="entry name" value="ATAXIA TELANGIECTASIA MUTATED ATM -RELATED"/>
    <property type="match status" value="1"/>
</dbReference>
<protein>
    <submittedName>
        <fullName evidence="2">Uncharacterized protein</fullName>
    </submittedName>
</protein>
<reference evidence="2" key="1">
    <citation type="submission" date="2020-11" db="EMBL/GenBank/DDBJ databases">
        <authorList>
            <person name="Tran Van P."/>
        </authorList>
    </citation>
    <scope>NUCLEOTIDE SEQUENCE</scope>
</reference>
<proteinExistence type="predicted"/>
<organism evidence="2">
    <name type="scientific">Cyprideis torosa</name>
    <dbReference type="NCBI Taxonomy" id="163714"/>
    <lineage>
        <taxon>Eukaryota</taxon>
        <taxon>Metazoa</taxon>
        <taxon>Ecdysozoa</taxon>
        <taxon>Arthropoda</taxon>
        <taxon>Crustacea</taxon>
        <taxon>Oligostraca</taxon>
        <taxon>Ostracoda</taxon>
        <taxon>Podocopa</taxon>
        <taxon>Podocopida</taxon>
        <taxon>Cytherocopina</taxon>
        <taxon>Cytheroidea</taxon>
        <taxon>Cytherideidae</taxon>
        <taxon>Cyprideis</taxon>
    </lineage>
</organism>
<dbReference type="EMBL" id="OB661599">
    <property type="protein sequence ID" value="CAD7228573.1"/>
    <property type="molecule type" value="Genomic_DNA"/>
</dbReference>
<dbReference type="InterPro" id="IPR050517">
    <property type="entry name" value="DDR_Repair_Kinase"/>
</dbReference>
<dbReference type="OrthoDB" id="6381974at2759"/>
<dbReference type="GO" id="GO:0004674">
    <property type="term" value="F:protein serine/threonine kinase activity"/>
    <property type="evidence" value="ECO:0007669"/>
    <property type="project" value="TreeGrafter"/>
</dbReference>
<feature type="region of interest" description="Disordered" evidence="1">
    <location>
        <begin position="222"/>
        <end position="264"/>
    </location>
</feature>